<evidence type="ECO:0000313" key="7">
    <source>
        <dbReference type="Proteomes" id="UP000501600"/>
    </source>
</evidence>
<evidence type="ECO:0000256" key="4">
    <source>
        <dbReference type="ARBA" id="ARBA00023004"/>
    </source>
</evidence>
<accession>A0A6H2DM20</accession>
<keyword evidence="4" id="KW-0408">Iron</keyword>
<dbReference type="GO" id="GO:0005737">
    <property type="term" value="C:cytoplasm"/>
    <property type="evidence" value="ECO:0007669"/>
    <property type="project" value="TreeGrafter"/>
</dbReference>
<dbReference type="GO" id="GO:0006631">
    <property type="term" value="P:fatty acid metabolic process"/>
    <property type="evidence" value="ECO:0007669"/>
    <property type="project" value="UniProtKB-ARBA"/>
</dbReference>
<dbReference type="GO" id="GO:0046872">
    <property type="term" value="F:metal ion binding"/>
    <property type="evidence" value="ECO:0007669"/>
    <property type="project" value="UniProtKB-KW"/>
</dbReference>
<dbReference type="PROSITE" id="PS50292">
    <property type="entry name" value="PEROXIDASE_3"/>
    <property type="match status" value="1"/>
</dbReference>
<dbReference type="KEGG" id="phao:HF685_06845"/>
<dbReference type="InterPro" id="IPR050783">
    <property type="entry name" value="Oxylipin_biosynth_metab"/>
</dbReference>
<dbReference type="PANTHER" id="PTHR11903">
    <property type="entry name" value="PROSTAGLANDIN G/H SYNTHASE"/>
    <property type="match status" value="1"/>
</dbReference>
<dbReference type="SUPFAM" id="SSF48113">
    <property type="entry name" value="Heme-dependent peroxidases"/>
    <property type="match status" value="1"/>
</dbReference>
<keyword evidence="3" id="KW-0560">Oxidoreductase</keyword>
<dbReference type="InterPro" id="IPR037120">
    <property type="entry name" value="Haem_peroxidase_sf_animal"/>
</dbReference>
<dbReference type="InterPro" id="IPR019791">
    <property type="entry name" value="Haem_peroxidase_animal"/>
</dbReference>
<keyword evidence="6" id="KW-0575">Peroxidase</keyword>
<dbReference type="PRINTS" id="PR00457">
    <property type="entry name" value="ANPEROXIDASE"/>
</dbReference>
<dbReference type="EMBL" id="CP051217">
    <property type="protein sequence ID" value="QJB69033.1"/>
    <property type="molecule type" value="Genomic_DNA"/>
</dbReference>
<sequence length="545" mass="60733">MGSSLEDIALAAGSFVLGGSKLNRILVNKLVKAGRNRPHPWTTKHGYISWSGLTDRTFNARLLPAKPYPADEALGTRRPPIDDVVRLFLADPAGQRECPKSTMLFPAFAQYLTDGFLRTQMSNDPPFGSGEEDRRRTTSNHEIDQSPLYGRTPVQTEVLRTMSEEAGKRGRLKSQSMSGEEYSPFLFGTDGKVKPEFLDADGNAILDLPLGLSSLPPGAPQFANLFAVGGDRVNSTPQVMMMNTLWLREHNRLAGILESKHPDWDDERMFETTRNIIIVMFIKIVVEEYINHINTAKFKFLADPKVAWAADWNRPNLMTTEFSLLYRWHPLVPQSVNWGGQVHDGKSLLLNNSVLINSGLVQSFVDISANHSTALGLHNSASFLLAAEQKAIAQARTNNVATYNDYRRAMGMDPAKSYADLVGTSKEPAERARRAALAAELQRLYGDIENVEFYVGLFAEPSDKNGPLPELILAMVAMDAFSQAFTNPLLSEHVYGNEENRLLAFTKEGLEAINDTDTLRDILERNSTGLGDRFVGMTRRDWKRN</sequence>
<gene>
    <name evidence="6" type="ORF">HF685_06845</name>
</gene>
<evidence type="ECO:0000313" key="6">
    <source>
        <dbReference type="EMBL" id="QJB69033.1"/>
    </source>
</evidence>
<evidence type="ECO:0000256" key="2">
    <source>
        <dbReference type="ARBA" id="ARBA00022964"/>
    </source>
</evidence>
<organism evidence="6 7">
    <name type="scientific">Parasphingorhabdus halotolerans</name>
    <dbReference type="NCBI Taxonomy" id="2725558"/>
    <lineage>
        <taxon>Bacteria</taxon>
        <taxon>Pseudomonadati</taxon>
        <taxon>Pseudomonadota</taxon>
        <taxon>Alphaproteobacteria</taxon>
        <taxon>Sphingomonadales</taxon>
        <taxon>Sphingomonadaceae</taxon>
        <taxon>Parasphingorhabdus</taxon>
    </lineage>
</organism>
<dbReference type="AlphaFoldDB" id="A0A6H2DM20"/>
<dbReference type="GO" id="GO:0004666">
    <property type="term" value="F:prostaglandin-endoperoxide synthase activity"/>
    <property type="evidence" value="ECO:0007669"/>
    <property type="project" value="TreeGrafter"/>
</dbReference>
<protein>
    <submittedName>
        <fullName evidence="6">Heme peroxidase</fullName>
    </submittedName>
</protein>
<evidence type="ECO:0000256" key="3">
    <source>
        <dbReference type="ARBA" id="ARBA00023002"/>
    </source>
</evidence>
<dbReference type="GO" id="GO:0006979">
    <property type="term" value="P:response to oxidative stress"/>
    <property type="evidence" value="ECO:0007669"/>
    <property type="project" value="InterPro"/>
</dbReference>
<dbReference type="GO" id="GO:0004601">
    <property type="term" value="F:peroxidase activity"/>
    <property type="evidence" value="ECO:0007669"/>
    <property type="project" value="UniProtKB-KW"/>
</dbReference>
<keyword evidence="2" id="KW-0223">Dioxygenase</keyword>
<feature type="region of interest" description="Disordered" evidence="5">
    <location>
        <begin position="121"/>
        <end position="148"/>
    </location>
</feature>
<evidence type="ECO:0000256" key="5">
    <source>
        <dbReference type="SAM" id="MobiDB-lite"/>
    </source>
</evidence>
<proteinExistence type="predicted"/>
<dbReference type="GO" id="GO:0016702">
    <property type="term" value="F:oxidoreductase activity, acting on single donors with incorporation of molecular oxygen, incorporation of two atoms of oxygen"/>
    <property type="evidence" value="ECO:0007669"/>
    <property type="project" value="TreeGrafter"/>
</dbReference>
<dbReference type="PANTHER" id="PTHR11903:SF39">
    <property type="entry name" value="PROSTAGLANDIN G_H SYNTHASE 2-LIKE"/>
    <property type="match status" value="1"/>
</dbReference>
<dbReference type="InterPro" id="IPR010255">
    <property type="entry name" value="Haem_peroxidase_sf"/>
</dbReference>
<feature type="compositionally biased region" description="Basic and acidic residues" evidence="5">
    <location>
        <begin position="131"/>
        <end position="144"/>
    </location>
</feature>
<dbReference type="Pfam" id="PF03098">
    <property type="entry name" value="An_peroxidase"/>
    <property type="match status" value="1"/>
</dbReference>
<keyword evidence="1" id="KW-0479">Metal-binding</keyword>
<dbReference type="Proteomes" id="UP000501600">
    <property type="component" value="Chromosome"/>
</dbReference>
<dbReference type="RefSeq" id="WP_168818875.1">
    <property type="nucleotide sequence ID" value="NZ_CP051217.1"/>
</dbReference>
<evidence type="ECO:0000256" key="1">
    <source>
        <dbReference type="ARBA" id="ARBA00022723"/>
    </source>
</evidence>
<reference evidence="6 7" key="1">
    <citation type="submission" date="2020-04" db="EMBL/GenBank/DDBJ databases">
        <title>Genome sequence for Sphingorhabdus sp. strain M1.</title>
        <authorList>
            <person name="Park S.-J."/>
        </authorList>
    </citation>
    <scope>NUCLEOTIDE SEQUENCE [LARGE SCALE GENOMIC DNA]</scope>
    <source>
        <strain evidence="6 7">JK6</strain>
    </source>
</reference>
<dbReference type="Gene3D" id="1.10.640.10">
    <property type="entry name" value="Haem peroxidase domain superfamily, animal type"/>
    <property type="match status" value="1"/>
</dbReference>
<name>A0A6H2DM20_9SPHN</name>
<dbReference type="GO" id="GO:0020037">
    <property type="term" value="F:heme binding"/>
    <property type="evidence" value="ECO:0007669"/>
    <property type="project" value="InterPro"/>
</dbReference>
<keyword evidence="7" id="KW-1185">Reference proteome</keyword>